<dbReference type="InterPro" id="IPR022445">
    <property type="entry name" value="Sortase_proteobact_type"/>
</dbReference>
<keyword evidence="2" id="KW-1133">Transmembrane helix</keyword>
<evidence type="ECO:0000313" key="3">
    <source>
        <dbReference type="EMBL" id="CAI4031904.1"/>
    </source>
</evidence>
<keyword evidence="2" id="KW-0472">Membrane</keyword>
<organism evidence="3 4">
    <name type="scientific">Nitrospira tepida</name>
    <dbReference type="NCBI Taxonomy" id="2973512"/>
    <lineage>
        <taxon>Bacteria</taxon>
        <taxon>Pseudomonadati</taxon>
        <taxon>Nitrospirota</taxon>
        <taxon>Nitrospiria</taxon>
        <taxon>Nitrospirales</taxon>
        <taxon>Nitrospiraceae</taxon>
        <taxon>Nitrospira</taxon>
    </lineage>
</organism>
<dbReference type="InterPro" id="IPR041999">
    <property type="entry name" value="Sortase_D_1"/>
</dbReference>
<keyword evidence="4" id="KW-1185">Reference proteome</keyword>
<evidence type="ECO:0000256" key="2">
    <source>
        <dbReference type="SAM" id="Phobius"/>
    </source>
</evidence>
<dbReference type="AlphaFoldDB" id="A0AA86MZH0"/>
<dbReference type="RefSeq" id="WP_289268657.1">
    <property type="nucleotide sequence ID" value="NZ_OX365700.1"/>
</dbReference>
<evidence type="ECO:0000313" key="4">
    <source>
        <dbReference type="Proteomes" id="UP001179121"/>
    </source>
</evidence>
<evidence type="ECO:0000256" key="1">
    <source>
        <dbReference type="ARBA" id="ARBA00022801"/>
    </source>
</evidence>
<dbReference type="Proteomes" id="UP001179121">
    <property type="component" value="Chromosome"/>
</dbReference>
<keyword evidence="1" id="KW-0378">Hydrolase</keyword>
<dbReference type="KEGG" id="nti:DNFV4_02327"/>
<sequence>MRLSGRLSTGLVIGIIGSFGLWELFQGGWIHMKALLAQRLLRQAWEETIERRTTVKPWPWADTVPIARLIVPRLRIDEIVLSGANGRTLAFGPAYYEGSARPGMIGVSVITGHRDTHFGFLRRLEPDDRINVQTAQDALVGYRVLGSSVSDGRLPFHVSEEDGHTLLPVTCYPFDALVPGGPLRYVVMAEMSDG</sequence>
<dbReference type="NCBIfam" id="TIGR03784">
    <property type="entry name" value="marine_sortase"/>
    <property type="match status" value="1"/>
</dbReference>
<dbReference type="EMBL" id="OX365700">
    <property type="protein sequence ID" value="CAI4031904.1"/>
    <property type="molecule type" value="Genomic_DNA"/>
</dbReference>
<dbReference type="InterPro" id="IPR005754">
    <property type="entry name" value="Sortase"/>
</dbReference>
<dbReference type="GO" id="GO:0016787">
    <property type="term" value="F:hydrolase activity"/>
    <property type="evidence" value="ECO:0007669"/>
    <property type="project" value="UniProtKB-KW"/>
</dbReference>
<keyword evidence="2" id="KW-0812">Transmembrane</keyword>
<reference evidence="3" key="1">
    <citation type="submission" date="2022-10" db="EMBL/GenBank/DDBJ databases">
        <authorList>
            <person name="Koch H."/>
        </authorList>
    </citation>
    <scope>NUCLEOTIDE SEQUENCE</scope>
    <source>
        <strain evidence="3">DNF</strain>
    </source>
</reference>
<dbReference type="CDD" id="cd05828">
    <property type="entry name" value="Sortase_D_1"/>
    <property type="match status" value="1"/>
</dbReference>
<feature type="transmembrane region" description="Helical" evidence="2">
    <location>
        <begin position="6"/>
        <end position="25"/>
    </location>
</feature>
<gene>
    <name evidence="3" type="ORF">DNFV4_02327</name>
</gene>
<dbReference type="Pfam" id="PF04203">
    <property type="entry name" value="Sortase"/>
    <property type="match status" value="1"/>
</dbReference>
<dbReference type="InterPro" id="IPR023365">
    <property type="entry name" value="Sortase_dom-sf"/>
</dbReference>
<accession>A0AA86MZH0</accession>
<dbReference type="SUPFAM" id="SSF63817">
    <property type="entry name" value="Sortase"/>
    <property type="match status" value="1"/>
</dbReference>
<dbReference type="Gene3D" id="2.40.260.10">
    <property type="entry name" value="Sortase"/>
    <property type="match status" value="1"/>
</dbReference>
<proteinExistence type="predicted"/>
<name>A0AA86MZH0_9BACT</name>
<protein>
    <submittedName>
        <fullName evidence="3">Class GN sortase</fullName>
    </submittedName>
</protein>